<gene>
    <name evidence="1" type="ORF">COB13_08950</name>
</gene>
<comment type="caution">
    <text evidence="1">The sequence shown here is derived from an EMBL/GenBank/DDBJ whole genome shotgun (WGS) entry which is preliminary data.</text>
</comment>
<dbReference type="EMBL" id="NVUS01000010">
    <property type="protein sequence ID" value="PCJ00729.1"/>
    <property type="molecule type" value="Genomic_DNA"/>
</dbReference>
<protein>
    <recommendedName>
        <fullName evidence="2">Aldolase</fullName>
    </recommendedName>
</protein>
<name>A0A2A4Z0S5_9PROT</name>
<evidence type="ECO:0008006" key="2">
    <source>
        <dbReference type="Google" id="ProtNLM"/>
    </source>
</evidence>
<dbReference type="Pfam" id="PF07345">
    <property type="entry name" value="ATPaseInh_sub_z"/>
    <property type="match status" value="1"/>
</dbReference>
<dbReference type="Gene3D" id="1.10.790.20">
    <property type="entry name" value="Domain of unknown function DUF1476"/>
    <property type="match status" value="1"/>
</dbReference>
<sequence>MADNFSDRERAFENKFAHDAEMKFKILARRDKLFGLWVAEILEKTGLDAEAYAKDVIISDLEEAGDADILRKVIGDLDAANHLIPEADLVEKLSEFLVEAQGQLSGN</sequence>
<accession>A0A2A4Z0S5</accession>
<dbReference type="InterPro" id="IPR009945">
    <property type="entry name" value="ATPase_inh_sub_z"/>
</dbReference>
<proteinExistence type="predicted"/>
<dbReference type="InterPro" id="IPR038293">
    <property type="entry name" value="ATPase_inh_sub_z_sf"/>
</dbReference>
<reference key="1">
    <citation type="submission" date="2017-08" db="EMBL/GenBank/DDBJ databases">
        <title>A dynamic microbial community with high functional redundancy inhabits the cold, oxic subseafloor aquifer.</title>
        <authorList>
            <person name="Tully B.J."/>
            <person name="Wheat C.G."/>
            <person name="Glazer B.T."/>
            <person name="Huber J.A."/>
        </authorList>
    </citation>
    <scope>NUCLEOTIDE SEQUENCE [LARGE SCALE GENOMIC DNA]</scope>
</reference>
<dbReference type="AlphaFoldDB" id="A0A2A4Z0S5"/>
<organism evidence="1">
    <name type="scientific">OCS116 cluster bacterium</name>
    <dbReference type="NCBI Taxonomy" id="2030921"/>
    <lineage>
        <taxon>Bacteria</taxon>
        <taxon>Pseudomonadati</taxon>
        <taxon>Pseudomonadota</taxon>
        <taxon>Alphaproteobacteria</taxon>
        <taxon>OCS116 cluster</taxon>
    </lineage>
</organism>
<dbReference type="PIRSF" id="PIRSF031780">
    <property type="entry name" value="UCP031780"/>
    <property type="match status" value="1"/>
</dbReference>
<evidence type="ECO:0000313" key="1">
    <source>
        <dbReference type="EMBL" id="PCJ00729.1"/>
    </source>
</evidence>
<reference evidence="1" key="2">
    <citation type="journal article" date="2018" name="ISME J.">
        <title>A dynamic microbial community with high functional redundancy inhabits the cold, oxic subseafloor aquifer.</title>
        <authorList>
            <person name="Tully B.J."/>
            <person name="Wheat C.G."/>
            <person name="Glazer B.T."/>
            <person name="Huber J.A."/>
        </authorList>
    </citation>
    <scope>NUCLEOTIDE SEQUENCE</scope>
    <source>
        <strain evidence="1">NORP83</strain>
    </source>
</reference>